<dbReference type="InterPro" id="IPR012734">
    <property type="entry name" value="DhaK_ATP"/>
</dbReference>
<dbReference type="AlphaFoldDB" id="A0A286UJA9"/>
<dbReference type="FunCoup" id="A0A286UJA9">
    <property type="interactions" value="334"/>
</dbReference>
<dbReference type="GO" id="GO:0004371">
    <property type="term" value="F:glycerone kinase activity"/>
    <property type="evidence" value="ECO:0007669"/>
    <property type="project" value="UniProtKB-EC"/>
</dbReference>
<evidence type="ECO:0000256" key="13">
    <source>
        <dbReference type="SAM" id="MobiDB-lite"/>
    </source>
</evidence>
<sequence length="593" mass="62102">MLGSDKHFLNSPSSLVLDSLTGLCASNPNVKLDTVNKVLYQAEPDKSKVAVICGGGSGHEPAHAGYVGSGMLSAAVCGNVFASPNASQVRAGIDLVDNNKGTLIVVKNYTGDVLNFGLAKENYAASSPDKIDNIKFIIVGDDVSVGRSQGSIVGRRGLAGTVLVYKIAGALARRGASLNEVYQVSQWVSTRLGTIGAGLEHCHVPGTEAAKSHLSTTEVEIGMGIHNEPGHTRLSPIPPLNKLVDHLLELIMSTSDQERSFLPFKNDGSDEVVLLVNNLGGLSELELGNIAGETVKLLENKAKVLRVLVGSFMTSLNMPGFSLTLLLLPTALDGNAPSTTKILSLLDEKTEAPGWRWSSGSIPKPLSEATKTPPTTNIQSTKNYPKLSALDASAFISSIRNACKSVIVAEPLITQMDNIAGDGDAGLTLKAGAEGVLKELDSGNIDGSDIIGATLVIAKQAAEQMGGTSGALYSIFFSSLAQGLISSVPSSTSQVTLEIWSKALNHALDRLFSYTRARPPSRTLVDPLAAFVKTLSSSDFSTAVKAAGDAAEATKNLEAKAGRSAYVESDLLKKEKVADPGAWGVKVILENLS</sequence>
<dbReference type="OrthoDB" id="1724672at2759"/>
<feature type="region of interest" description="Disordered" evidence="13">
    <location>
        <begin position="357"/>
        <end position="380"/>
    </location>
</feature>
<dbReference type="PROSITE" id="PS51481">
    <property type="entry name" value="DHAK"/>
    <property type="match status" value="1"/>
</dbReference>
<evidence type="ECO:0000256" key="6">
    <source>
        <dbReference type="ARBA" id="ARBA00022777"/>
    </source>
</evidence>
<evidence type="ECO:0000256" key="9">
    <source>
        <dbReference type="ARBA" id="ARBA00047974"/>
    </source>
</evidence>
<dbReference type="InParanoid" id="A0A286UJA9"/>
<evidence type="ECO:0000256" key="3">
    <source>
        <dbReference type="ARBA" id="ARBA00008757"/>
    </source>
</evidence>
<evidence type="ECO:0000256" key="7">
    <source>
        <dbReference type="ARBA" id="ARBA00022798"/>
    </source>
</evidence>
<feature type="binding site" evidence="12">
    <location>
        <begin position="56"/>
        <end position="59"/>
    </location>
    <ligand>
        <name>substrate</name>
    </ligand>
</feature>
<dbReference type="InterPro" id="IPR004006">
    <property type="entry name" value="DhaK_dom"/>
</dbReference>
<evidence type="ECO:0000259" key="15">
    <source>
        <dbReference type="PROSITE" id="PS51481"/>
    </source>
</evidence>
<dbReference type="Gene3D" id="3.40.50.10440">
    <property type="entry name" value="Dihydroxyacetone kinase, domain 1"/>
    <property type="match status" value="1"/>
</dbReference>
<keyword evidence="6 16" id="KW-0418">Kinase</keyword>
<dbReference type="Pfam" id="PF02734">
    <property type="entry name" value="Dak2"/>
    <property type="match status" value="1"/>
</dbReference>
<dbReference type="InterPro" id="IPR050861">
    <property type="entry name" value="Dihydroxyacetone_Kinase"/>
</dbReference>
<evidence type="ECO:0000256" key="5">
    <source>
        <dbReference type="ARBA" id="ARBA00022741"/>
    </source>
</evidence>
<feature type="domain" description="DhaK" evidence="15">
    <location>
        <begin position="11"/>
        <end position="355"/>
    </location>
</feature>
<feature type="active site" description="Tele-hemiaminal-histidine intermediate" evidence="11">
    <location>
        <position position="226"/>
    </location>
</feature>
<keyword evidence="17" id="KW-1185">Reference proteome</keyword>
<dbReference type="PANTHER" id="PTHR28629:SF14">
    <property type="entry name" value="DIHYDROXYACETONE KINASE 1"/>
    <property type="match status" value="1"/>
</dbReference>
<comment type="caution">
    <text evidence="16">The sequence shown here is derived from an EMBL/GenBank/DDBJ whole genome shotgun (WGS) entry which is preliminary data.</text>
</comment>
<keyword evidence="7" id="KW-0319">Glycerol metabolism</keyword>
<dbReference type="Gene3D" id="3.30.1180.20">
    <property type="entry name" value="Dihydroxyacetone kinase, domain 2"/>
    <property type="match status" value="1"/>
</dbReference>
<comment type="catalytic activity">
    <reaction evidence="9">
        <text>D-glyceraldehyde + ATP = D-glyceraldehyde 3-phosphate + ADP + H(+)</text>
        <dbReference type="Rhea" id="RHEA:13941"/>
        <dbReference type="ChEBI" id="CHEBI:15378"/>
        <dbReference type="ChEBI" id="CHEBI:17378"/>
        <dbReference type="ChEBI" id="CHEBI:30616"/>
        <dbReference type="ChEBI" id="CHEBI:59776"/>
        <dbReference type="ChEBI" id="CHEBI:456216"/>
        <dbReference type="EC" id="2.7.1.28"/>
    </reaction>
</comment>
<comment type="catalytic activity">
    <reaction evidence="10">
        <text>dihydroxyacetone + ATP = dihydroxyacetone phosphate + ADP + H(+)</text>
        <dbReference type="Rhea" id="RHEA:15773"/>
        <dbReference type="ChEBI" id="CHEBI:15378"/>
        <dbReference type="ChEBI" id="CHEBI:16016"/>
        <dbReference type="ChEBI" id="CHEBI:30616"/>
        <dbReference type="ChEBI" id="CHEBI:57642"/>
        <dbReference type="ChEBI" id="CHEBI:456216"/>
        <dbReference type="EC" id="2.7.1.29"/>
    </reaction>
</comment>
<feature type="binding site" evidence="12">
    <location>
        <position position="107"/>
    </location>
    <ligand>
        <name>substrate</name>
    </ligand>
</feature>
<proteinExistence type="inferred from homology"/>
<dbReference type="EMBL" id="NBII01000004">
    <property type="protein sequence ID" value="PAV19672.1"/>
    <property type="molecule type" value="Genomic_DNA"/>
</dbReference>
<dbReference type="SMART" id="SM01120">
    <property type="entry name" value="Dak2"/>
    <property type="match status" value="1"/>
</dbReference>
<name>A0A286UJA9_9AGAM</name>
<keyword evidence="8" id="KW-0067">ATP-binding</keyword>
<evidence type="ECO:0000256" key="2">
    <source>
        <dbReference type="ARBA" id="ARBA00004778"/>
    </source>
</evidence>
<dbReference type="STRING" id="2282107.A0A286UJA9"/>
<reference evidence="16 17" key="1">
    <citation type="journal article" date="2017" name="Mol. Ecol.">
        <title>Comparative and population genomic landscape of Phellinus noxius: A hypervariable fungus causing root rot in trees.</title>
        <authorList>
            <person name="Chung C.L."/>
            <person name="Lee T.J."/>
            <person name="Akiba M."/>
            <person name="Lee H.H."/>
            <person name="Kuo T.H."/>
            <person name="Liu D."/>
            <person name="Ke H.M."/>
            <person name="Yokoi T."/>
            <person name="Roa M.B."/>
            <person name="Lu M.J."/>
            <person name="Chang Y.Y."/>
            <person name="Ann P.J."/>
            <person name="Tsai J.N."/>
            <person name="Chen C.Y."/>
            <person name="Tzean S.S."/>
            <person name="Ota Y."/>
            <person name="Hattori T."/>
            <person name="Sahashi N."/>
            <person name="Liou R.F."/>
            <person name="Kikuchi T."/>
            <person name="Tsai I.J."/>
        </authorList>
    </citation>
    <scope>NUCLEOTIDE SEQUENCE [LARGE SCALE GENOMIC DNA]</scope>
    <source>
        <strain evidence="16 17">FFPRI411160</strain>
    </source>
</reference>
<dbReference type="Pfam" id="PF02733">
    <property type="entry name" value="Dak1"/>
    <property type="match status" value="1"/>
</dbReference>
<dbReference type="FunFam" id="3.30.1180.20:FF:000001">
    <property type="entry name" value="Dihydroxyacetone kinase 1"/>
    <property type="match status" value="1"/>
</dbReference>
<keyword evidence="5" id="KW-0547">Nucleotide-binding</keyword>
<comment type="pathway">
    <text evidence="2">Polyol metabolism; glycerol fermentation; glycerone phosphate from glycerol (oxidative route): step 2/2.</text>
</comment>
<dbReference type="InterPro" id="IPR036117">
    <property type="entry name" value="DhaL_dom_sf"/>
</dbReference>
<evidence type="ECO:0000256" key="1">
    <source>
        <dbReference type="ARBA" id="ARBA00003264"/>
    </source>
</evidence>
<dbReference type="GO" id="GO:0019588">
    <property type="term" value="P:anaerobic glycerol catabolic process"/>
    <property type="evidence" value="ECO:0007669"/>
    <property type="project" value="UniProtKB-UniPathway"/>
</dbReference>
<dbReference type="GO" id="GO:0005829">
    <property type="term" value="C:cytosol"/>
    <property type="evidence" value="ECO:0007669"/>
    <property type="project" value="TreeGrafter"/>
</dbReference>
<dbReference type="UniPathway" id="UPA00617">
    <property type="reaction ID" value="UER00669"/>
</dbReference>
<evidence type="ECO:0000256" key="10">
    <source>
        <dbReference type="ARBA" id="ARBA00048898"/>
    </source>
</evidence>
<evidence type="ECO:0000256" key="12">
    <source>
        <dbReference type="PIRSR" id="PIRSR612734-2"/>
    </source>
</evidence>
<feature type="compositionally biased region" description="Polar residues" evidence="13">
    <location>
        <begin position="369"/>
        <end position="380"/>
    </location>
</feature>
<evidence type="ECO:0000313" key="16">
    <source>
        <dbReference type="EMBL" id="PAV19672.1"/>
    </source>
</evidence>
<keyword evidence="4" id="KW-0808">Transferase</keyword>
<evidence type="ECO:0000259" key="14">
    <source>
        <dbReference type="PROSITE" id="PS51480"/>
    </source>
</evidence>
<evidence type="ECO:0000313" key="17">
    <source>
        <dbReference type="Proteomes" id="UP000217199"/>
    </source>
</evidence>
<dbReference type="FunFam" id="3.40.50.10440:FF:000001">
    <property type="entry name" value="Dihydroxyacetone kinase, DhaK subunit"/>
    <property type="match status" value="1"/>
</dbReference>
<dbReference type="Proteomes" id="UP000217199">
    <property type="component" value="Unassembled WGS sequence"/>
</dbReference>
<gene>
    <name evidence="16" type="ORF">PNOK_0460600</name>
</gene>
<organism evidence="16 17">
    <name type="scientific">Pyrrhoderma noxium</name>
    <dbReference type="NCBI Taxonomy" id="2282107"/>
    <lineage>
        <taxon>Eukaryota</taxon>
        <taxon>Fungi</taxon>
        <taxon>Dikarya</taxon>
        <taxon>Basidiomycota</taxon>
        <taxon>Agaricomycotina</taxon>
        <taxon>Agaricomycetes</taxon>
        <taxon>Hymenochaetales</taxon>
        <taxon>Hymenochaetaceae</taxon>
        <taxon>Pyrrhoderma</taxon>
    </lineage>
</organism>
<dbReference type="InterPro" id="IPR004007">
    <property type="entry name" value="DhaL_dom"/>
</dbReference>
<feature type="domain" description="DhaL" evidence="14">
    <location>
        <begin position="393"/>
        <end position="593"/>
    </location>
</feature>
<dbReference type="GO" id="GO:0050354">
    <property type="term" value="F:triokinase activity"/>
    <property type="evidence" value="ECO:0007669"/>
    <property type="project" value="UniProtKB-EC"/>
</dbReference>
<accession>A0A286UJA9</accession>
<evidence type="ECO:0000256" key="8">
    <source>
        <dbReference type="ARBA" id="ARBA00022840"/>
    </source>
</evidence>
<dbReference type="SUPFAM" id="SSF101473">
    <property type="entry name" value="DhaL-like"/>
    <property type="match status" value="1"/>
</dbReference>
<evidence type="ECO:0000256" key="4">
    <source>
        <dbReference type="ARBA" id="ARBA00022679"/>
    </source>
</evidence>
<evidence type="ECO:0000256" key="11">
    <source>
        <dbReference type="PIRSR" id="PIRSR612734-1"/>
    </source>
</evidence>
<dbReference type="FunFam" id="1.25.40.340:FF:000001">
    <property type="entry name" value="Dihydroxyacetone kinase 1"/>
    <property type="match status" value="1"/>
</dbReference>
<dbReference type="GO" id="GO:0005524">
    <property type="term" value="F:ATP binding"/>
    <property type="evidence" value="ECO:0007669"/>
    <property type="project" value="UniProtKB-KW"/>
</dbReference>
<feature type="binding site" evidence="12">
    <location>
        <position position="112"/>
    </location>
    <ligand>
        <name>substrate</name>
    </ligand>
</feature>
<comment type="similarity">
    <text evidence="3">Belongs to the dihydroxyacetone kinase (DAK) family.</text>
</comment>
<dbReference type="PANTHER" id="PTHR28629">
    <property type="entry name" value="TRIOKINASE/FMN CYCLASE"/>
    <property type="match status" value="1"/>
</dbReference>
<dbReference type="NCBIfam" id="TIGR02361">
    <property type="entry name" value="dak_ATP"/>
    <property type="match status" value="1"/>
</dbReference>
<dbReference type="PROSITE" id="PS51480">
    <property type="entry name" value="DHAL"/>
    <property type="match status" value="1"/>
</dbReference>
<protein>
    <submittedName>
        <fullName evidence="16">Dihydroxyacetone kinase</fullName>
    </submittedName>
</protein>
<dbReference type="Gene3D" id="1.25.40.340">
    <property type="match status" value="1"/>
</dbReference>
<dbReference type="SUPFAM" id="SSF82549">
    <property type="entry name" value="DAK1/DegV-like"/>
    <property type="match status" value="1"/>
</dbReference>
<comment type="function">
    <text evidence="1">Catalyzes both the phosphorylation of dihydroxyacetone and of glyceraldehyde.</text>
</comment>